<accession>A0ABV6TF10</accession>
<comment type="caution">
    <text evidence="1">The sequence shown here is derived from an EMBL/GenBank/DDBJ whole genome shotgun (WGS) entry which is preliminary data.</text>
</comment>
<organism evidence="1 2">
    <name type="scientific">Streptomyces noboritoensis</name>
    <dbReference type="NCBI Taxonomy" id="67337"/>
    <lineage>
        <taxon>Bacteria</taxon>
        <taxon>Bacillati</taxon>
        <taxon>Actinomycetota</taxon>
        <taxon>Actinomycetes</taxon>
        <taxon>Kitasatosporales</taxon>
        <taxon>Streptomycetaceae</taxon>
        <taxon>Streptomyces</taxon>
    </lineage>
</organism>
<sequence>MTGTDTALKARFLVLHDYGMGGLWWWIRARSAREIVETFAWVEVVTNPEAVAAREGDDGLEEVDIDAPHMPPGLEGLRAERDAQRGRPGFGALADRDVVWLRRRWDGEGDEDPAVFLMELEPDGRRTRQVEIAEDGTAVRSGPDDWIFNPPIVDLFDPELAGEEIGRDEFEEQWARARQADAD</sequence>
<dbReference type="EMBL" id="JBHMQV010000009">
    <property type="protein sequence ID" value="MFC0844374.1"/>
    <property type="molecule type" value="Genomic_DNA"/>
</dbReference>
<dbReference type="RefSeq" id="WP_394318573.1">
    <property type="nucleotide sequence ID" value="NZ_JBHMQV010000009.1"/>
</dbReference>
<dbReference type="Proteomes" id="UP001589887">
    <property type="component" value="Unassembled WGS sequence"/>
</dbReference>
<reference evidence="1 2" key="1">
    <citation type="submission" date="2024-09" db="EMBL/GenBank/DDBJ databases">
        <authorList>
            <person name="Sun Q."/>
            <person name="Mori K."/>
        </authorList>
    </citation>
    <scope>NUCLEOTIDE SEQUENCE [LARGE SCALE GENOMIC DNA]</scope>
    <source>
        <strain evidence="1 2">JCM 4557</strain>
    </source>
</reference>
<proteinExistence type="predicted"/>
<protein>
    <submittedName>
        <fullName evidence="1">Uncharacterized protein</fullName>
    </submittedName>
</protein>
<keyword evidence="2" id="KW-1185">Reference proteome</keyword>
<gene>
    <name evidence="1" type="ORF">ACFH04_11765</name>
</gene>
<evidence type="ECO:0000313" key="1">
    <source>
        <dbReference type="EMBL" id="MFC0844374.1"/>
    </source>
</evidence>
<evidence type="ECO:0000313" key="2">
    <source>
        <dbReference type="Proteomes" id="UP001589887"/>
    </source>
</evidence>
<name>A0ABV6TF10_9ACTN</name>